<organism evidence="2 3">
    <name type="scientific">Oryzias melastigma</name>
    <name type="common">Marine medaka</name>
    <dbReference type="NCBI Taxonomy" id="30732"/>
    <lineage>
        <taxon>Eukaryota</taxon>
        <taxon>Metazoa</taxon>
        <taxon>Chordata</taxon>
        <taxon>Craniata</taxon>
        <taxon>Vertebrata</taxon>
        <taxon>Euteleostomi</taxon>
        <taxon>Actinopterygii</taxon>
        <taxon>Neopterygii</taxon>
        <taxon>Teleostei</taxon>
        <taxon>Neoteleostei</taxon>
        <taxon>Acanthomorphata</taxon>
        <taxon>Ovalentaria</taxon>
        <taxon>Atherinomorphae</taxon>
        <taxon>Beloniformes</taxon>
        <taxon>Adrianichthyidae</taxon>
        <taxon>Oryziinae</taxon>
        <taxon>Oryzias</taxon>
    </lineage>
</organism>
<sequence>MPRPFQSIKSSAEEGRGHAGSGTAASVRPSACTDVEMKLHEEFRNPPVQDLVWTQIRARFRPKRVYGPSPVSMSCVSVRRGSAGLKRHILQAVLVKGEDLALVSSSVKLLVFKASSDIRS</sequence>
<dbReference type="AlphaFoldDB" id="A0A834FSL2"/>
<dbReference type="Proteomes" id="UP000646548">
    <property type="component" value="Unassembled WGS sequence"/>
</dbReference>
<comment type="caution">
    <text evidence="2">The sequence shown here is derived from an EMBL/GenBank/DDBJ whole genome shotgun (WGS) entry which is preliminary data.</text>
</comment>
<evidence type="ECO:0000256" key="1">
    <source>
        <dbReference type="SAM" id="MobiDB-lite"/>
    </source>
</evidence>
<evidence type="ECO:0000313" key="2">
    <source>
        <dbReference type="EMBL" id="KAF6739848.1"/>
    </source>
</evidence>
<name>A0A834FSL2_ORYME</name>
<accession>A0A834FSL2</accession>
<evidence type="ECO:0000313" key="3">
    <source>
        <dbReference type="Proteomes" id="UP000646548"/>
    </source>
</evidence>
<gene>
    <name evidence="2" type="ORF">FQA47_016142</name>
</gene>
<reference evidence="2" key="1">
    <citation type="journal article" name="BMC Genomics">
        <title>Long-read sequencing and de novo genome assembly of marine medaka (Oryzias melastigma).</title>
        <authorList>
            <person name="Liang P."/>
            <person name="Saqib H.S.A."/>
            <person name="Ni X."/>
            <person name="Shen Y."/>
        </authorList>
    </citation>
    <scope>NUCLEOTIDE SEQUENCE</scope>
    <source>
        <strain evidence="2">Bigg-433</strain>
    </source>
</reference>
<protein>
    <submittedName>
        <fullName evidence="2">Uncharacterized protein</fullName>
    </submittedName>
</protein>
<feature type="region of interest" description="Disordered" evidence="1">
    <location>
        <begin position="1"/>
        <end position="29"/>
    </location>
</feature>
<proteinExistence type="predicted"/>
<dbReference type="EMBL" id="WKFB01000003">
    <property type="protein sequence ID" value="KAF6739848.1"/>
    <property type="molecule type" value="Genomic_DNA"/>
</dbReference>